<organism evidence="1 2">
    <name type="scientific">Candidatus Roizmanbacteria bacterium RIFCSPHIGHO2_01_FULL_39_12b</name>
    <dbReference type="NCBI Taxonomy" id="1802030"/>
    <lineage>
        <taxon>Bacteria</taxon>
        <taxon>Candidatus Roizmaniibacteriota</taxon>
    </lineage>
</organism>
<comment type="caution">
    <text evidence="1">The sequence shown here is derived from an EMBL/GenBank/DDBJ whole genome shotgun (WGS) entry which is preliminary data.</text>
</comment>
<evidence type="ECO:0000313" key="1">
    <source>
        <dbReference type="EMBL" id="OGK15189.1"/>
    </source>
</evidence>
<accession>A0A1F7G8H0</accession>
<dbReference type="EMBL" id="MFZF01000033">
    <property type="protein sequence ID" value="OGK15189.1"/>
    <property type="molecule type" value="Genomic_DNA"/>
</dbReference>
<evidence type="ECO:0008006" key="3">
    <source>
        <dbReference type="Google" id="ProtNLM"/>
    </source>
</evidence>
<dbReference type="Proteomes" id="UP000178372">
    <property type="component" value="Unassembled WGS sequence"/>
</dbReference>
<proteinExistence type="predicted"/>
<sequence>MASRNKKNTPLRVGFDLDGVLLYNPLRLGRMPVTHIKRKLFHEKRTHFHIPKGFLEETIWSLLHLSSIFLVDGLSPIDALIKQNKVEAYVITARYNFLQPNTQFWFKRLKKNHSFKSLISNVDDQQPHLYKEKMLNRLKLDIFVEDNWDIVSYLHNKVPTKVYWIYNIIDRNISYPIKYPSLKQAASTIATIAKSR</sequence>
<gene>
    <name evidence="1" type="ORF">A2690_00220</name>
</gene>
<name>A0A1F7G8H0_9BACT</name>
<dbReference type="AlphaFoldDB" id="A0A1F7G8H0"/>
<protein>
    <recommendedName>
        <fullName evidence="3">FCP1 homology domain-containing protein</fullName>
    </recommendedName>
</protein>
<reference evidence="1 2" key="1">
    <citation type="journal article" date="2016" name="Nat. Commun.">
        <title>Thousands of microbial genomes shed light on interconnected biogeochemical processes in an aquifer system.</title>
        <authorList>
            <person name="Anantharaman K."/>
            <person name="Brown C.T."/>
            <person name="Hug L.A."/>
            <person name="Sharon I."/>
            <person name="Castelle C.J."/>
            <person name="Probst A.J."/>
            <person name="Thomas B.C."/>
            <person name="Singh A."/>
            <person name="Wilkins M.J."/>
            <person name="Karaoz U."/>
            <person name="Brodie E.L."/>
            <person name="Williams K.H."/>
            <person name="Hubbard S.S."/>
            <person name="Banfield J.F."/>
        </authorList>
    </citation>
    <scope>NUCLEOTIDE SEQUENCE [LARGE SCALE GENOMIC DNA]</scope>
</reference>
<evidence type="ECO:0000313" key="2">
    <source>
        <dbReference type="Proteomes" id="UP000178372"/>
    </source>
</evidence>